<proteinExistence type="predicted"/>
<name>A0ABM8ZU25_9VIBR</name>
<organism evidence="2 3">
    <name type="scientific">Vibrio stylophorae</name>
    <dbReference type="NCBI Taxonomy" id="659351"/>
    <lineage>
        <taxon>Bacteria</taxon>
        <taxon>Pseudomonadati</taxon>
        <taxon>Pseudomonadota</taxon>
        <taxon>Gammaproteobacteria</taxon>
        <taxon>Vibrionales</taxon>
        <taxon>Vibrionaceae</taxon>
        <taxon>Vibrio</taxon>
    </lineage>
</organism>
<feature type="transmembrane region" description="Helical" evidence="1">
    <location>
        <begin position="326"/>
        <end position="347"/>
    </location>
</feature>
<comment type="caution">
    <text evidence="2">The sequence shown here is derived from an EMBL/GenBank/DDBJ whole genome shotgun (WGS) entry which is preliminary data.</text>
</comment>
<dbReference type="RefSeq" id="WP_237466097.1">
    <property type="nucleotide sequence ID" value="NZ_CAKLDI010000001.1"/>
</dbReference>
<feature type="transmembrane region" description="Helical" evidence="1">
    <location>
        <begin position="18"/>
        <end position="36"/>
    </location>
</feature>
<evidence type="ECO:0000256" key="1">
    <source>
        <dbReference type="SAM" id="Phobius"/>
    </source>
</evidence>
<dbReference type="EMBL" id="CAKLDI010000001">
    <property type="protein sequence ID" value="CAH0533670.1"/>
    <property type="molecule type" value="Genomic_DNA"/>
</dbReference>
<dbReference type="Proteomes" id="UP000838672">
    <property type="component" value="Unassembled WGS sequence"/>
</dbReference>
<protein>
    <recommendedName>
        <fullName evidence="4">Methyl-accepting chemotaxis protein</fullName>
    </recommendedName>
</protein>
<evidence type="ECO:0000313" key="3">
    <source>
        <dbReference type="Proteomes" id="UP000838672"/>
    </source>
</evidence>
<keyword evidence="1" id="KW-0472">Membrane</keyword>
<keyword evidence="3" id="KW-1185">Reference proteome</keyword>
<sequence>MQGLSQVQVSQWRLSRALILWMCLMVLCLMLMAGLYQSQKMARLSDEHAFFEQYWPLSQHHQTLKQLNFELGQWANDVVQRNARGELEQAIARFERLERGLTQQHAAFEAAKKQLPSSAQQALLLNIRNDQPWQQLQQSGRVLYHYQGELIPLAQEIADKKRQFSYAITMVRAEMSRVGLILFADNPEATEYVTTFVNNSAAMESAYLAYLVEQNGARARKDLRQLKHSFARMEVSLQELMRIEPSLVNYHNILVPFDMVALGFSTQGLLQQHMALVDLQQRQSMALADFQSQVMLMTQALNQRQQQIQAELLRLKQRLAVKPPTTLYALWLSACLILIGYGVQLIWRLHQQRHQVSQALQAPMHAANFKLIEEYASIYNGLVERLSPILASRQRAVVAVAKSQQQNEGHDSVSPFVMKPCPMTGVSSLNELSGSREKV</sequence>
<accession>A0ABM8ZU25</accession>
<reference evidence="2" key="1">
    <citation type="submission" date="2021-11" db="EMBL/GenBank/DDBJ databases">
        <authorList>
            <person name="Rodrigo-Torres L."/>
            <person name="Arahal R. D."/>
            <person name="Lucena T."/>
        </authorList>
    </citation>
    <scope>NUCLEOTIDE SEQUENCE</scope>
    <source>
        <strain evidence="2">CECT 7929</strain>
    </source>
</reference>
<keyword evidence="1" id="KW-1133">Transmembrane helix</keyword>
<evidence type="ECO:0000313" key="2">
    <source>
        <dbReference type="EMBL" id="CAH0533670.1"/>
    </source>
</evidence>
<gene>
    <name evidence="2" type="ORF">VST7929_01541</name>
</gene>
<evidence type="ECO:0008006" key="4">
    <source>
        <dbReference type="Google" id="ProtNLM"/>
    </source>
</evidence>
<keyword evidence="1" id="KW-0812">Transmembrane</keyword>